<reference evidence="1 2" key="1">
    <citation type="submission" date="2020-08" db="EMBL/GenBank/DDBJ databases">
        <title>Genomic Encyclopedia of Type Strains, Phase III (KMG-III): the genomes of soil and plant-associated and newly described type strains.</title>
        <authorList>
            <person name="Whitman W."/>
        </authorList>
    </citation>
    <scope>NUCLEOTIDE SEQUENCE [LARGE SCALE GENOMIC DNA]</scope>
    <source>
        <strain evidence="1 2">SFB5A</strain>
    </source>
</reference>
<protein>
    <submittedName>
        <fullName evidence="1">Uncharacterized protein</fullName>
    </submittedName>
</protein>
<comment type="caution">
    <text evidence="1">The sequence shown here is derived from an EMBL/GenBank/DDBJ whole genome shotgun (WGS) entry which is preliminary data.</text>
</comment>
<sequence>MSALPPRVRIVVDEVVLRGLTSAQAGSVVSGLERALGALAAAADPAALTGRTVPVVRPRPARTPANSAAALGAQAATAIWTALGGER</sequence>
<keyword evidence="2" id="KW-1185">Reference proteome</keyword>
<evidence type="ECO:0000313" key="1">
    <source>
        <dbReference type="EMBL" id="MBB4986715.1"/>
    </source>
</evidence>
<name>A0A7W7UAK9_9ACTN</name>
<proteinExistence type="predicted"/>
<gene>
    <name evidence="1" type="ORF">GGE06_007686</name>
</gene>
<dbReference type="RefSeq" id="WP_184932931.1">
    <property type="nucleotide sequence ID" value="NZ_JACHJY010000014.1"/>
</dbReference>
<dbReference type="EMBL" id="JACHJY010000014">
    <property type="protein sequence ID" value="MBB4986715.1"/>
    <property type="molecule type" value="Genomic_DNA"/>
</dbReference>
<dbReference type="Proteomes" id="UP000582643">
    <property type="component" value="Unassembled WGS sequence"/>
</dbReference>
<evidence type="ECO:0000313" key="2">
    <source>
        <dbReference type="Proteomes" id="UP000582643"/>
    </source>
</evidence>
<organism evidence="1 2">
    <name type="scientific">Streptomyces nymphaeiformis</name>
    <dbReference type="NCBI Taxonomy" id="2663842"/>
    <lineage>
        <taxon>Bacteria</taxon>
        <taxon>Bacillati</taxon>
        <taxon>Actinomycetota</taxon>
        <taxon>Actinomycetes</taxon>
        <taxon>Kitasatosporales</taxon>
        <taxon>Streptomycetaceae</taxon>
        <taxon>Streptomyces</taxon>
    </lineage>
</organism>
<dbReference type="AlphaFoldDB" id="A0A7W7UAK9"/>
<accession>A0A7W7UAK9</accession>